<dbReference type="UniPathway" id="UPA00065"/>
<dbReference type="EC" id="2.4.2.54" evidence="2"/>
<dbReference type="InterPro" id="IPR053442">
    <property type="entry name" value="Beta-RFA-P_synthase"/>
</dbReference>
<reference evidence="4 5" key="1">
    <citation type="journal article" date="2010" name="Stand. Genomic Sci.">
        <title>Complete genome sequence of Archaeoglobus profundus type strain (AV18).</title>
        <authorList>
            <person name="von Jan M."/>
            <person name="Lapidus A."/>
            <person name="Del Rio T.G."/>
            <person name="Copeland A."/>
            <person name="Tice H."/>
            <person name="Cheng J.F."/>
            <person name="Lucas S."/>
            <person name="Chen F."/>
            <person name="Nolan M."/>
            <person name="Goodwin L."/>
            <person name="Han C."/>
            <person name="Pitluck S."/>
            <person name="Liolios K."/>
            <person name="Ivanova N."/>
            <person name="Mavromatis K."/>
            <person name="Ovchinnikova G."/>
            <person name="Chertkov O."/>
            <person name="Pati A."/>
            <person name="Chen A."/>
            <person name="Palaniappan K."/>
            <person name="Land M."/>
            <person name="Hauser L."/>
            <person name="Chang Y.J."/>
            <person name="Jeffries C.D."/>
            <person name="Saunders E."/>
            <person name="Brettin T."/>
            <person name="Detter J.C."/>
            <person name="Chain P."/>
            <person name="Eichinger K."/>
            <person name="Huber H."/>
            <person name="Spring S."/>
            <person name="Rohde M."/>
            <person name="Goker M."/>
            <person name="Wirth R."/>
            <person name="Woyke T."/>
            <person name="Bristow J."/>
            <person name="Eisen J.A."/>
            <person name="Markowitz V."/>
            <person name="Hugenholtz P."/>
            <person name="Kyrpides N.C."/>
            <person name="Klenk H.P."/>
        </authorList>
    </citation>
    <scope>NUCLEOTIDE SEQUENCE [LARGE SCALE GENOMIC DNA]</scope>
    <source>
        <strain evidence="5">DSM 5631 / JCM 9629 / NBRC 100127 / Av18</strain>
    </source>
</reference>
<protein>
    <recommendedName>
        <fullName evidence="2">Beta-ribofuranosylaminobenzene 5'-phosphate synthase</fullName>
        <shortName evidence="2">Beta-RFA-P synthase</shortName>
        <ecNumber evidence="2">2.4.2.54</ecNumber>
    </recommendedName>
</protein>
<evidence type="ECO:0000313" key="4">
    <source>
        <dbReference type="EMBL" id="ADB58583.1"/>
    </source>
</evidence>
<dbReference type="NCBIfam" id="TIGR00144">
    <property type="entry name" value="beta_RFAP_syn"/>
    <property type="match status" value="1"/>
</dbReference>
<gene>
    <name evidence="4" type="ordered locus">Arcpr_1537</name>
</gene>
<sequence length="316" mass="34634">MTKVKIKTPSRIHMSLIDLNGLLGRIDGGVGFALEEPNVTIECEDSDDVVVRGGNNVSRFQSVARKLSQTFGKGIKIDVLSDYEAHVGLGSGTQISLAVASAFNEIYDLGLSVREMAEITGRGGTSGIGVAVFEFGGFILDGGHSKREKPNFMPSSASKAKPPKVLARYDLPDWKVVVAVPNLKGFYGKEEVSLFQKFCPIPVEEVSKLCHVILMKLLPSVVESNLDEFGEAVKMIQRLGFKKVEIDQYGDLIWNLFDHSDYPIGMSSTGPAVYSVVDTNAKSVAREVRRYFEDIGLNVEVYITEPDNIGAEIFYI</sequence>
<dbReference type="RefSeq" id="WP_012940919.1">
    <property type="nucleotide sequence ID" value="NC_013741.1"/>
</dbReference>
<dbReference type="Gene3D" id="3.30.230.10">
    <property type="match status" value="1"/>
</dbReference>
<dbReference type="KEGG" id="apo:Arcpr_1537"/>
<keyword evidence="5" id="KW-1185">Reference proteome</keyword>
<dbReference type="InterPro" id="IPR004422">
    <property type="entry name" value="RFAP_synthase"/>
</dbReference>
<organism evidence="4 5">
    <name type="scientific">Archaeoglobus profundus (strain DSM 5631 / JCM 9629 / NBRC 100127 / Av18)</name>
    <dbReference type="NCBI Taxonomy" id="572546"/>
    <lineage>
        <taxon>Archaea</taxon>
        <taxon>Methanobacteriati</taxon>
        <taxon>Methanobacteriota</taxon>
        <taxon>Archaeoglobi</taxon>
        <taxon>Archaeoglobales</taxon>
        <taxon>Archaeoglobaceae</taxon>
        <taxon>Archaeoglobus</taxon>
    </lineage>
</organism>
<accession>D2REN9</accession>
<comment type="catalytic activity">
    <reaction evidence="2">
        <text>5-phospho-alpha-D-ribose 1-diphosphate + 4-hydroxybenzoate + H(+) = 4-(beta-D-ribofuranosyl)phenol 5'-phosphate + CO2 + diphosphate</text>
        <dbReference type="Rhea" id="RHEA:48556"/>
        <dbReference type="ChEBI" id="CHEBI:15378"/>
        <dbReference type="ChEBI" id="CHEBI:16526"/>
        <dbReference type="ChEBI" id="CHEBI:17879"/>
        <dbReference type="ChEBI" id="CHEBI:33019"/>
        <dbReference type="ChEBI" id="CHEBI:58017"/>
        <dbReference type="ChEBI" id="CHEBI:82767"/>
        <dbReference type="EC" id="2.4.2.54"/>
    </reaction>
</comment>
<name>D2REN9_ARCPA</name>
<dbReference type="InterPro" id="IPR014721">
    <property type="entry name" value="Ribsml_uS5_D2-typ_fold_subgr"/>
</dbReference>
<keyword evidence="2" id="KW-0328">Glycosyltransferase</keyword>
<dbReference type="SUPFAM" id="SSF54211">
    <property type="entry name" value="Ribosomal protein S5 domain 2-like"/>
    <property type="match status" value="1"/>
</dbReference>
<dbReference type="HOGENOM" id="CLU_061764_0_0_2"/>
<comment type="pathway">
    <text evidence="2">Cofactor biosynthesis; 5,6,7,8-tetrahydromethanopterin biosynthesis.</text>
</comment>
<dbReference type="GeneID" id="8740227"/>
<evidence type="ECO:0000256" key="2">
    <source>
        <dbReference type="PIRNR" id="PIRNR004884"/>
    </source>
</evidence>
<dbReference type="PANTHER" id="PTHR20861">
    <property type="entry name" value="HOMOSERINE/4-DIPHOSPHOCYTIDYL-2-C-METHYL-D-ERYTHRITOL KINASE"/>
    <property type="match status" value="1"/>
</dbReference>
<dbReference type="InterPro" id="IPR006204">
    <property type="entry name" value="GHMP_kinase_N_dom"/>
</dbReference>
<feature type="domain" description="GHMP kinase N-terminal" evidence="3">
    <location>
        <begin position="61"/>
        <end position="137"/>
    </location>
</feature>
<dbReference type="PaxDb" id="572546-Arcpr_1537"/>
<dbReference type="NCBIfam" id="NF040726">
    <property type="entry name" value="BetaRFA-P_synth"/>
    <property type="match status" value="1"/>
</dbReference>
<dbReference type="Proteomes" id="UP000001901">
    <property type="component" value="Chromosome"/>
</dbReference>
<dbReference type="InterPro" id="IPR020568">
    <property type="entry name" value="Ribosomal_Su5_D2-typ_SF"/>
</dbReference>
<evidence type="ECO:0000256" key="1">
    <source>
        <dbReference type="ARBA" id="ARBA00022679"/>
    </source>
</evidence>
<dbReference type="PANTHER" id="PTHR20861:SF6">
    <property type="entry name" value="BETA-RIBOFURANOSYLPHENOL 5'-PHOSPHATE SYNTHASE"/>
    <property type="match status" value="1"/>
</dbReference>
<dbReference type="PIRSF" id="PIRSF004884">
    <property type="entry name" value="Sugar_kin_arch"/>
    <property type="match status" value="1"/>
</dbReference>
<proteinExistence type="inferred from homology"/>
<comment type="similarity">
    <text evidence="2">Belongs to the beta-RFA-P synthase family.</text>
</comment>
<evidence type="ECO:0000259" key="3">
    <source>
        <dbReference type="Pfam" id="PF00288"/>
    </source>
</evidence>
<keyword evidence="1 2" id="KW-0808">Transferase</keyword>
<comment type="subunit">
    <text evidence="2">Homodimer.</text>
</comment>
<dbReference type="OrthoDB" id="85156at2157"/>
<dbReference type="AlphaFoldDB" id="D2REN9"/>
<comment type="function">
    <text evidence="2">Catalyzes the condensation of 4-aminobenzoate (pABA) with 5-phospho-alpha-D-ribose 1-diphosphate (PRPP) to produce beta-ribofuranosylaminobenzene 5'-phosphate (beta-RFA-P).</text>
</comment>
<dbReference type="Pfam" id="PF00288">
    <property type="entry name" value="GHMP_kinases_N"/>
    <property type="match status" value="1"/>
</dbReference>
<dbReference type="GO" id="GO:0043793">
    <property type="term" value="F:beta-ribofuranosylaminobenzene 5'-phosphate synthase activity"/>
    <property type="evidence" value="ECO:0007669"/>
    <property type="project" value="UniProtKB-EC"/>
</dbReference>
<dbReference type="GO" id="GO:0005524">
    <property type="term" value="F:ATP binding"/>
    <property type="evidence" value="ECO:0007669"/>
    <property type="project" value="UniProtKB-UniRule"/>
</dbReference>
<evidence type="ECO:0000313" key="5">
    <source>
        <dbReference type="Proteomes" id="UP000001901"/>
    </source>
</evidence>
<dbReference type="EMBL" id="CP001857">
    <property type="protein sequence ID" value="ADB58583.1"/>
    <property type="molecule type" value="Genomic_DNA"/>
</dbReference>
<dbReference type="eggNOG" id="arCOG01026">
    <property type="taxonomic scope" value="Archaea"/>
</dbReference>
<dbReference type="STRING" id="572546.Arcpr_1537"/>